<evidence type="ECO:0000313" key="7">
    <source>
        <dbReference type="Proteomes" id="UP000054498"/>
    </source>
</evidence>
<keyword evidence="4" id="KW-0479">Metal-binding</keyword>
<evidence type="ECO:0000256" key="1">
    <source>
        <dbReference type="ARBA" id="ARBA00012468"/>
    </source>
</evidence>
<dbReference type="GO" id="GO:0046872">
    <property type="term" value="F:metal ion binding"/>
    <property type="evidence" value="ECO:0007669"/>
    <property type="project" value="UniProtKB-KW"/>
</dbReference>
<dbReference type="AlphaFoldDB" id="A0A0D2LFT1"/>
<dbReference type="Pfam" id="PF05023">
    <property type="entry name" value="Phytochelatin"/>
    <property type="match status" value="1"/>
</dbReference>
<dbReference type="SUPFAM" id="SSF54001">
    <property type="entry name" value="Cysteine proteinases"/>
    <property type="match status" value="1"/>
</dbReference>
<reference evidence="6 7" key="1">
    <citation type="journal article" date="2013" name="BMC Genomics">
        <title>Reconstruction of the lipid metabolism for the microalga Monoraphidium neglectum from its genome sequence reveals characteristics suitable for biofuel production.</title>
        <authorList>
            <person name="Bogen C."/>
            <person name="Al-Dilaimi A."/>
            <person name="Albersmeier A."/>
            <person name="Wichmann J."/>
            <person name="Grundmann M."/>
            <person name="Rupp O."/>
            <person name="Lauersen K.J."/>
            <person name="Blifernez-Klassen O."/>
            <person name="Kalinowski J."/>
            <person name="Goesmann A."/>
            <person name="Mussgnug J.H."/>
            <person name="Kruse O."/>
        </authorList>
    </citation>
    <scope>NUCLEOTIDE SEQUENCE [LARGE SCALE GENOMIC DNA]</scope>
    <source>
        <strain evidence="6 7">SAG 48.87</strain>
    </source>
</reference>
<organism evidence="6 7">
    <name type="scientific">Monoraphidium neglectum</name>
    <dbReference type="NCBI Taxonomy" id="145388"/>
    <lineage>
        <taxon>Eukaryota</taxon>
        <taxon>Viridiplantae</taxon>
        <taxon>Chlorophyta</taxon>
        <taxon>core chlorophytes</taxon>
        <taxon>Chlorophyceae</taxon>
        <taxon>CS clade</taxon>
        <taxon>Sphaeropleales</taxon>
        <taxon>Selenastraceae</taxon>
        <taxon>Monoraphidium</taxon>
    </lineage>
</organism>
<dbReference type="EMBL" id="KK100503">
    <property type="protein sequence ID" value="KIZ05459.1"/>
    <property type="molecule type" value="Genomic_DNA"/>
</dbReference>
<proteinExistence type="predicted"/>
<protein>
    <recommendedName>
        <fullName evidence="1">glutathione gamma-glutamylcysteinyltransferase</fullName>
        <ecNumber evidence="1">2.3.2.15</ecNumber>
    </recommendedName>
</protein>
<dbReference type="GO" id="GO:0010273">
    <property type="term" value="P:detoxification of copper ion"/>
    <property type="evidence" value="ECO:0007669"/>
    <property type="project" value="TreeGrafter"/>
</dbReference>
<dbReference type="InterPro" id="IPR038156">
    <property type="entry name" value="PCS_N_sf"/>
</dbReference>
<accession>A0A0D2LFT1</accession>
<feature type="domain" description="Peptidase C83" evidence="5">
    <location>
        <begin position="1"/>
        <end position="205"/>
    </location>
</feature>
<keyword evidence="7" id="KW-1185">Reference proteome</keyword>
<dbReference type="KEGG" id="mng:MNEG_2503"/>
<evidence type="ECO:0000256" key="3">
    <source>
        <dbReference type="ARBA" id="ARBA00022679"/>
    </source>
</evidence>
<dbReference type="InterPro" id="IPR038765">
    <property type="entry name" value="Papain-like_cys_pep_sf"/>
</dbReference>
<dbReference type="FunFam" id="3.90.70.30:FF:000001">
    <property type="entry name" value="Glutathione gamma-glutamylcysteinyltransferase 1"/>
    <property type="match status" value="1"/>
</dbReference>
<dbReference type="GO" id="GO:0098849">
    <property type="term" value="P:cellular detoxification of cadmium ion"/>
    <property type="evidence" value="ECO:0007669"/>
    <property type="project" value="TreeGrafter"/>
</dbReference>
<name>A0A0D2LFT1_9CHLO</name>
<keyword evidence="2" id="KW-0104">Cadmium</keyword>
<dbReference type="EC" id="2.3.2.15" evidence="1"/>
<dbReference type="OrthoDB" id="448954at2759"/>
<keyword evidence="6" id="KW-0012">Acyltransferase</keyword>
<dbReference type="Proteomes" id="UP000054498">
    <property type="component" value="Unassembled WGS sequence"/>
</dbReference>
<keyword evidence="3 6" id="KW-0808">Transferase</keyword>
<dbReference type="InterPro" id="IPR040409">
    <property type="entry name" value="PCS-like"/>
</dbReference>
<dbReference type="GO" id="GO:0046938">
    <property type="term" value="P:phytochelatin biosynthetic process"/>
    <property type="evidence" value="ECO:0007669"/>
    <property type="project" value="InterPro"/>
</dbReference>
<dbReference type="PANTHER" id="PTHR33447:SF2">
    <property type="entry name" value="GLUTATHIONE GAMMA-GLUTAMYLCYSTEINYLTRANSFERASE"/>
    <property type="match status" value="1"/>
</dbReference>
<dbReference type="RefSeq" id="XP_013904478.1">
    <property type="nucleotide sequence ID" value="XM_014049024.1"/>
</dbReference>
<dbReference type="PANTHER" id="PTHR33447">
    <property type="entry name" value="GLUTATHIONE GAMMA-GLUTAMYLCYSTEINYLTRANSFERASE"/>
    <property type="match status" value="1"/>
</dbReference>
<dbReference type="InterPro" id="IPR007719">
    <property type="entry name" value="PCS_N"/>
</dbReference>
<dbReference type="GO" id="GO:0016756">
    <property type="term" value="F:glutathione gamma-glutamylcysteinyltransferase activity"/>
    <property type="evidence" value="ECO:0007669"/>
    <property type="project" value="UniProtKB-EC"/>
</dbReference>
<dbReference type="PROSITE" id="PS51443">
    <property type="entry name" value="PCS"/>
    <property type="match status" value="1"/>
</dbReference>
<evidence type="ECO:0000313" key="6">
    <source>
        <dbReference type="EMBL" id="KIZ05459.1"/>
    </source>
</evidence>
<evidence type="ECO:0000256" key="2">
    <source>
        <dbReference type="ARBA" id="ARBA00022539"/>
    </source>
</evidence>
<dbReference type="Gene3D" id="3.90.70.30">
    <property type="entry name" value="Phytochelatin synthase, N-terminal domain"/>
    <property type="match status" value="1"/>
</dbReference>
<dbReference type="GeneID" id="25735381"/>
<sequence>MCAPPPKGRKVFQEALEAGTMTGFFKLVEQLSTQDEPAFCGLASLAMVLNALSIDPRRTWKGSWRWFHEKLLDCCLPLDKVAAEGIVLSQAACLAKCNGARVELHRAGSFTLEDFRRQLLDCAASGEEHVVVSYSRRTFLQTGDGHFSPIGGVHAGRDLALILDTARFKYPPHWVPIPLLFESMAAVDPSTGQPRGFLRLAVQEWPDSVLFTLELQRGAWREAARWGHEEAPAEVEALARAGAAEPAAILRRLAASAPLPSIGSFVAVRYASAQCAKDRCVPHAVRQQVLEELRATPLYQLVSDLLQGNPEAARLEFAAERLCMLLLLQPPSAWAPAAAWADPGQHAQWQKLLETSAVSILESEAKYLRHQFSHIGEVIAGGGDHAVEDCGTCTPPKRGGGGGGGAGGGGGGAGEGLGGPCGPVDEHQGTGCCH</sequence>
<gene>
    <name evidence="6" type="ORF">MNEG_2503</name>
</gene>
<evidence type="ECO:0000259" key="5">
    <source>
        <dbReference type="PROSITE" id="PS51443"/>
    </source>
</evidence>
<evidence type="ECO:0000256" key="4">
    <source>
        <dbReference type="ARBA" id="ARBA00022723"/>
    </source>
</evidence>